<dbReference type="SUPFAM" id="SSF48264">
    <property type="entry name" value="Cytochrome P450"/>
    <property type="match status" value="1"/>
</dbReference>
<evidence type="ECO:0000313" key="13">
    <source>
        <dbReference type="EMBL" id="OJT02037.1"/>
    </source>
</evidence>
<dbReference type="GO" id="GO:0016705">
    <property type="term" value="F:oxidoreductase activity, acting on paired donors, with incorporation or reduction of molecular oxygen"/>
    <property type="evidence" value="ECO:0007669"/>
    <property type="project" value="InterPro"/>
</dbReference>
<keyword evidence="11 12" id="KW-0472">Membrane</keyword>
<keyword evidence="10" id="KW-0503">Monooxygenase</keyword>
<comment type="subcellular location">
    <subcellularLocation>
        <location evidence="2">Membrane</location>
        <topology evidence="2">Single-pass membrane protein</topology>
    </subcellularLocation>
</comment>
<accession>A0A1M2V3B1</accession>
<evidence type="ECO:0000256" key="4">
    <source>
        <dbReference type="ARBA" id="ARBA00022617"/>
    </source>
</evidence>
<keyword evidence="4" id="KW-0349">Heme</keyword>
<evidence type="ECO:0000256" key="8">
    <source>
        <dbReference type="ARBA" id="ARBA00023002"/>
    </source>
</evidence>
<protein>
    <submittedName>
        <fullName evidence="13">O-methylsterigmatocystin oxidoreductase</fullName>
    </submittedName>
</protein>
<evidence type="ECO:0000256" key="11">
    <source>
        <dbReference type="ARBA" id="ARBA00023136"/>
    </source>
</evidence>
<dbReference type="PANTHER" id="PTHR46300">
    <property type="entry name" value="P450, PUTATIVE (EUROFUNG)-RELATED-RELATED"/>
    <property type="match status" value="1"/>
</dbReference>
<keyword evidence="7 12" id="KW-1133">Transmembrane helix</keyword>
<keyword evidence="9" id="KW-0408">Iron</keyword>
<organism evidence="13 14">
    <name type="scientific">Trametes pubescens</name>
    <name type="common">White-rot fungus</name>
    <dbReference type="NCBI Taxonomy" id="154538"/>
    <lineage>
        <taxon>Eukaryota</taxon>
        <taxon>Fungi</taxon>
        <taxon>Dikarya</taxon>
        <taxon>Basidiomycota</taxon>
        <taxon>Agaricomycotina</taxon>
        <taxon>Agaricomycetes</taxon>
        <taxon>Polyporales</taxon>
        <taxon>Polyporaceae</taxon>
        <taxon>Trametes</taxon>
    </lineage>
</organism>
<dbReference type="Gene3D" id="1.10.630.10">
    <property type="entry name" value="Cytochrome P450"/>
    <property type="match status" value="1"/>
</dbReference>
<keyword evidence="8" id="KW-0560">Oxidoreductase</keyword>
<dbReference type="OMA" id="AECKMAN"/>
<comment type="similarity">
    <text evidence="3">Belongs to the cytochrome P450 family.</text>
</comment>
<dbReference type="Proteomes" id="UP000184267">
    <property type="component" value="Unassembled WGS sequence"/>
</dbReference>
<evidence type="ECO:0000256" key="2">
    <source>
        <dbReference type="ARBA" id="ARBA00004167"/>
    </source>
</evidence>
<proteinExistence type="inferred from homology"/>
<sequence length="278" mass="31642">MDIAISFVPAYTTFLPVIVCVVTLVYLRSLLDWKARSRGVPLPPGPKPLPIVGNVLGLPKNRPWLGFRDMSKEYGQGQIFFPHLSGQDLNFGLFPYSPLWRQHRREFWQFFNPGVVPKYEPMQLTEGHKFLYKVLTSPERVKDHIKHLFTGTIIKVVYGIDIVDENDPRIVMPHNALDAVRRATPGHFMVELFPFLRYVPAWFPGAGFQKIFAECKMANDYLKHALFDETKEALKRGEPRPCIVTDMLARAKAESAGSGDISKEKEELLKNVCATAVE</sequence>
<keyword evidence="5 12" id="KW-0812">Transmembrane</keyword>
<comment type="caution">
    <text evidence="13">The sequence shown here is derived from an EMBL/GenBank/DDBJ whole genome shotgun (WGS) entry which is preliminary data.</text>
</comment>
<dbReference type="GO" id="GO:0020037">
    <property type="term" value="F:heme binding"/>
    <property type="evidence" value="ECO:0007669"/>
    <property type="project" value="InterPro"/>
</dbReference>
<dbReference type="GO" id="GO:0016020">
    <property type="term" value="C:membrane"/>
    <property type="evidence" value="ECO:0007669"/>
    <property type="project" value="UniProtKB-SubCell"/>
</dbReference>
<evidence type="ECO:0000256" key="9">
    <source>
        <dbReference type="ARBA" id="ARBA00023004"/>
    </source>
</evidence>
<dbReference type="OrthoDB" id="2789670at2759"/>
<comment type="cofactor">
    <cofactor evidence="1">
        <name>heme</name>
        <dbReference type="ChEBI" id="CHEBI:30413"/>
    </cofactor>
</comment>
<dbReference type="GO" id="GO:0004497">
    <property type="term" value="F:monooxygenase activity"/>
    <property type="evidence" value="ECO:0007669"/>
    <property type="project" value="UniProtKB-KW"/>
</dbReference>
<feature type="non-terminal residue" evidence="13">
    <location>
        <position position="278"/>
    </location>
</feature>
<evidence type="ECO:0000256" key="1">
    <source>
        <dbReference type="ARBA" id="ARBA00001971"/>
    </source>
</evidence>
<dbReference type="AlphaFoldDB" id="A0A1M2V3B1"/>
<dbReference type="GO" id="GO:0005506">
    <property type="term" value="F:iron ion binding"/>
    <property type="evidence" value="ECO:0007669"/>
    <property type="project" value="InterPro"/>
</dbReference>
<name>A0A1M2V3B1_TRAPU</name>
<dbReference type="InterPro" id="IPR036396">
    <property type="entry name" value="Cyt_P450_sf"/>
</dbReference>
<evidence type="ECO:0000256" key="5">
    <source>
        <dbReference type="ARBA" id="ARBA00022692"/>
    </source>
</evidence>
<dbReference type="PANTHER" id="PTHR46300:SF7">
    <property type="entry name" value="P450, PUTATIVE (EUROFUNG)-RELATED"/>
    <property type="match status" value="1"/>
</dbReference>
<reference evidence="13 14" key="1">
    <citation type="submission" date="2016-10" db="EMBL/GenBank/DDBJ databases">
        <title>Genome sequence of the basidiomycete white-rot fungus Trametes pubescens.</title>
        <authorList>
            <person name="Makela M.R."/>
            <person name="Granchi Z."/>
            <person name="Peng M."/>
            <person name="De Vries R.P."/>
            <person name="Grigoriev I."/>
            <person name="Riley R."/>
            <person name="Hilden K."/>
        </authorList>
    </citation>
    <scope>NUCLEOTIDE SEQUENCE [LARGE SCALE GENOMIC DNA]</scope>
    <source>
        <strain evidence="13 14">FBCC735</strain>
    </source>
</reference>
<gene>
    <name evidence="13" type="ORF">TRAPUB_7453</name>
</gene>
<evidence type="ECO:0000256" key="12">
    <source>
        <dbReference type="SAM" id="Phobius"/>
    </source>
</evidence>
<keyword evidence="6" id="KW-0479">Metal-binding</keyword>
<evidence type="ECO:0000256" key="6">
    <source>
        <dbReference type="ARBA" id="ARBA00022723"/>
    </source>
</evidence>
<evidence type="ECO:0000256" key="10">
    <source>
        <dbReference type="ARBA" id="ARBA00023033"/>
    </source>
</evidence>
<dbReference type="InterPro" id="IPR050364">
    <property type="entry name" value="Cytochrome_P450_fung"/>
</dbReference>
<dbReference type="EMBL" id="MNAD01001704">
    <property type="protein sequence ID" value="OJT02037.1"/>
    <property type="molecule type" value="Genomic_DNA"/>
</dbReference>
<evidence type="ECO:0000256" key="7">
    <source>
        <dbReference type="ARBA" id="ARBA00022989"/>
    </source>
</evidence>
<evidence type="ECO:0000313" key="14">
    <source>
        <dbReference type="Proteomes" id="UP000184267"/>
    </source>
</evidence>
<feature type="transmembrane region" description="Helical" evidence="12">
    <location>
        <begin position="6"/>
        <end position="27"/>
    </location>
</feature>
<keyword evidence="14" id="KW-1185">Reference proteome</keyword>
<evidence type="ECO:0000256" key="3">
    <source>
        <dbReference type="ARBA" id="ARBA00010617"/>
    </source>
</evidence>